<keyword evidence="3" id="KW-1185">Reference proteome</keyword>
<dbReference type="RefSeq" id="WP_015158566.1">
    <property type="nucleotide sequence ID" value="NC_019697.1"/>
</dbReference>
<keyword evidence="1" id="KW-0812">Transmembrane</keyword>
<sequence length="208" mass="23125">MKLSQTLSQLLVEYADRPLPLHALLKQAGNNGFGTIAGMLTIPMLIPIPIPLAGFSALMGSGIILVGCQLALGYDRPSLPQRIDRLELSPTASQKLLKNIDRLLQPIERIARHRLSRFSNSWWGYRIIGICLAWNALLMSLPLPIPFTNLLPAYTILFLAIGLLESDGLFILFGYAMTTATTIFFVSITGTIWQLINHWFQTFTIGMI</sequence>
<protein>
    <submittedName>
        <fullName evidence="2">Putative ABC-type transport system, permease component</fullName>
    </submittedName>
</protein>
<dbReference type="eggNOG" id="COG3932">
    <property type="taxonomic scope" value="Bacteria"/>
</dbReference>
<dbReference type="STRING" id="1173020.Cha6605_1159"/>
<feature type="transmembrane region" description="Helical" evidence="1">
    <location>
        <begin position="122"/>
        <end position="141"/>
    </location>
</feature>
<dbReference type="PANTHER" id="PTHR41795:SF1">
    <property type="entry name" value="EXOPOLYSACCHARIDE SYNTHESIS PROTEIN"/>
    <property type="match status" value="1"/>
</dbReference>
<proteinExistence type="predicted"/>
<evidence type="ECO:0000256" key="1">
    <source>
        <dbReference type="SAM" id="Phobius"/>
    </source>
</evidence>
<accession>K9UDV0</accession>
<feature type="transmembrane region" description="Helical" evidence="1">
    <location>
        <begin position="48"/>
        <end position="72"/>
    </location>
</feature>
<name>K9UDV0_CHAP6</name>
<organism evidence="2 3">
    <name type="scientific">Chamaesiphon minutus (strain ATCC 27169 / PCC 6605)</name>
    <dbReference type="NCBI Taxonomy" id="1173020"/>
    <lineage>
        <taxon>Bacteria</taxon>
        <taxon>Bacillati</taxon>
        <taxon>Cyanobacteriota</taxon>
        <taxon>Cyanophyceae</taxon>
        <taxon>Gomontiellales</taxon>
        <taxon>Chamaesiphonaceae</taxon>
        <taxon>Chamaesiphon</taxon>
    </lineage>
</organism>
<dbReference type="EMBL" id="CP003600">
    <property type="protein sequence ID" value="AFY92379.1"/>
    <property type="molecule type" value="Genomic_DNA"/>
</dbReference>
<dbReference type="AlphaFoldDB" id="K9UDV0"/>
<dbReference type="HOGENOM" id="CLU_093444_0_1_3"/>
<feature type="transmembrane region" description="Helical" evidence="1">
    <location>
        <begin position="171"/>
        <end position="196"/>
    </location>
</feature>
<dbReference type="InterPro" id="IPR010331">
    <property type="entry name" value="ExoD"/>
</dbReference>
<gene>
    <name evidence="2" type="ORF">Cha6605_1159</name>
</gene>
<dbReference type="KEGG" id="cmp:Cha6605_1159"/>
<evidence type="ECO:0000313" key="2">
    <source>
        <dbReference type="EMBL" id="AFY92379.1"/>
    </source>
</evidence>
<dbReference type="Pfam" id="PF06055">
    <property type="entry name" value="ExoD"/>
    <property type="match status" value="1"/>
</dbReference>
<reference evidence="2 3" key="1">
    <citation type="submission" date="2012-05" db="EMBL/GenBank/DDBJ databases">
        <title>Finished chromosome of genome of Chamaesiphon sp. PCC 6605.</title>
        <authorList>
            <consortium name="US DOE Joint Genome Institute"/>
            <person name="Gugger M."/>
            <person name="Coursin T."/>
            <person name="Rippka R."/>
            <person name="Tandeau De Marsac N."/>
            <person name="Huntemann M."/>
            <person name="Wei C.-L."/>
            <person name="Han J."/>
            <person name="Detter J.C."/>
            <person name="Han C."/>
            <person name="Tapia R."/>
            <person name="Chen A."/>
            <person name="Kyrpides N."/>
            <person name="Mavromatis K."/>
            <person name="Markowitz V."/>
            <person name="Szeto E."/>
            <person name="Ivanova N."/>
            <person name="Pagani I."/>
            <person name="Pati A."/>
            <person name="Goodwin L."/>
            <person name="Nordberg H.P."/>
            <person name="Cantor M.N."/>
            <person name="Hua S.X."/>
            <person name="Woyke T."/>
            <person name="Kerfeld C.A."/>
        </authorList>
    </citation>
    <scope>NUCLEOTIDE SEQUENCE [LARGE SCALE GENOMIC DNA]</scope>
    <source>
        <strain evidence="3">ATCC 27169 / PCC 6605</strain>
    </source>
</reference>
<dbReference type="Proteomes" id="UP000010366">
    <property type="component" value="Chromosome"/>
</dbReference>
<keyword evidence="1" id="KW-0472">Membrane</keyword>
<dbReference type="PANTHER" id="PTHR41795">
    <property type="entry name" value="EXOPOLYSACCHARIDE SYNTHESIS PROTEIN"/>
    <property type="match status" value="1"/>
</dbReference>
<evidence type="ECO:0000313" key="3">
    <source>
        <dbReference type="Proteomes" id="UP000010366"/>
    </source>
</evidence>
<dbReference type="OrthoDB" id="484884at2"/>
<keyword evidence="1" id="KW-1133">Transmembrane helix</keyword>
<dbReference type="PIRSF" id="PIRSF033239">
    <property type="entry name" value="ExoD"/>
    <property type="match status" value="1"/>
</dbReference>